<reference evidence="2 3" key="1">
    <citation type="journal article" date="2014" name="BMC Genomics">
        <title>Comparison of environmental and isolate Sulfobacillus genomes reveals diverse carbon, sulfur, nitrogen, and hydrogen metabolisms.</title>
        <authorList>
            <person name="Justice N.B."/>
            <person name="Norman A."/>
            <person name="Brown C.T."/>
            <person name="Singh A."/>
            <person name="Thomas B.C."/>
            <person name="Banfield J.F."/>
        </authorList>
    </citation>
    <scope>NUCLEOTIDE SEQUENCE [LARGE SCALE GENOMIC DNA]</scope>
    <source>
        <strain evidence="2">AMDSBA3</strain>
    </source>
</reference>
<dbReference type="AlphaFoldDB" id="A0A2T2WIM3"/>
<organism evidence="2 3">
    <name type="scientific">Sulfobacillus acidophilus</name>
    <dbReference type="NCBI Taxonomy" id="53633"/>
    <lineage>
        <taxon>Bacteria</taxon>
        <taxon>Bacillati</taxon>
        <taxon>Bacillota</taxon>
        <taxon>Clostridia</taxon>
        <taxon>Eubacteriales</taxon>
        <taxon>Clostridiales Family XVII. Incertae Sedis</taxon>
        <taxon>Sulfobacillus</taxon>
    </lineage>
</organism>
<dbReference type="PANTHER" id="PTHR43415">
    <property type="entry name" value="SPERMIDINE N(1)-ACETYLTRANSFERASE"/>
    <property type="match status" value="1"/>
</dbReference>
<dbReference type="InterPro" id="IPR016181">
    <property type="entry name" value="Acyl_CoA_acyltransferase"/>
</dbReference>
<proteinExistence type="predicted"/>
<evidence type="ECO:0000313" key="3">
    <source>
        <dbReference type="Proteomes" id="UP000241848"/>
    </source>
</evidence>
<dbReference type="GO" id="GO:0016747">
    <property type="term" value="F:acyltransferase activity, transferring groups other than amino-acyl groups"/>
    <property type="evidence" value="ECO:0007669"/>
    <property type="project" value="InterPro"/>
</dbReference>
<name>A0A2T2WIM3_9FIRM</name>
<evidence type="ECO:0000313" key="2">
    <source>
        <dbReference type="EMBL" id="PSR22091.1"/>
    </source>
</evidence>
<dbReference type="PROSITE" id="PS51186">
    <property type="entry name" value="GNAT"/>
    <property type="match status" value="1"/>
</dbReference>
<protein>
    <submittedName>
        <fullName evidence="2">N-acetyltransferase</fullName>
    </submittedName>
</protein>
<dbReference type="Proteomes" id="UP000241848">
    <property type="component" value="Unassembled WGS sequence"/>
</dbReference>
<evidence type="ECO:0000259" key="1">
    <source>
        <dbReference type="PROSITE" id="PS51186"/>
    </source>
</evidence>
<dbReference type="PANTHER" id="PTHR43415:SF3">
    <property type="entry name" value="GNAT-FAMILY ACETYLTRANSFERASE"/>
    <property type="match status" value="1"/>
</dbReference>
<dbReference type="Gene3D" id="3.40.630.30">
    <property type="match status" value="1"/>
</dbReference>
<accession>A0A2T2WIM3</accession>
<feature type="domain" description="N-acetyltransferase" evidence="1">
    <location>
        <begin position="10"/>
        <end position="170"/>
    </location>
</feature>
<comment type="caution">
    <text evidence="2">The sequence shown here is derived from an EMBL/GenBank/DDBJ whole genome shotgun (WGS) entry which is preliminary data.</text>
</comment>
<gene>
    <name evidence="2" type="ORF">C7B45_08270</name>
</gene>
<dbReference type="SUPFAM" id="SSF55729">
    <property type="entry name" value="Acyl-CoA N-acyltransferases (Nat)"/>
    <property type="match status" value="1"/>
</dbReference>
<dbReference type="InterPro" id="IPR000182">
    <property type="entry name" value="GNAT_dom"/>
</dbReference>
<keyword evidence="2" id="KW-0808">Transferase</keyword>
<sequence length="191" mass="22158">MILSLTEDYRRIRRLRHEDVARLMAWDNDPDLFELTGKKFQCGEDYGNWWRELVHDRARIMFGIVNDGGTLIGDVELLQIVWRTREAEIRISIGDKACWNRGYGTQALTEALAVAFHFLSLERLYLRVRVDNRRAIRSYEKVGFRLVARLAATGRLRGYTDLNLMEVTRPDFLARVPSGVHQVCPGESFSL</sequence>
<dbReference type="EMBL" id="PXYV01000022">
    <property type="protein sequence ID" value="PSR22091.1"/>
    <property type="molecule type" value="Genomic_DNA"/>
</dbReference>
<dbReference type="Pfam" id="PF13302">
    <property type="entry name" value="Acetyltransf_3"/>
    <property type="match status" value="1"/>
</dbReference>